<dbReference type="FunFam" id="1.10.630.10:FF:000018">
    <property type="entry name" value="Cytochrome P450 monooxygenase"/>
    <property type="match status" value="1"/>
</dbReference>
<dbReference type="InterPro" id="IPR017972">
    <property type="entry name" value="Cyt_P450_CS"/>
</dbReference>
<reference evidence="8" key="1">
    <citation type="submission" date="2021-06" db="EMBL/GenBank/DDBJ databases">
        <title>Sequencing of actinobacteria type strains.</title>
        <authorList>
            <person name="Nguyen G.-S."/>
            <person name="Wentzel A."/>
        </authorList>
    </citation>
    <scope>NUCLEOTIDE SEQUENCE</scope>
    <source>
        <strain evidence="8">P38-E01</strain>
    </source>
</reference>
<comment type="similarity">
    <text evidence="1 7">Belongs to the cytochrome P450 family.</text>
</comment>
<protein>
    <submittedName>
        <fullName evidence="8">Cytochrome P450</fullName>
    </submittedName>
</protein>
<keyword evidence="6 7" id="KW-0503">Monooxygenase</keyword>
<dbReference type="CDD" id="cd11029">
    <property type="entry name" value="CYP107-like"/>
    <property type="match status" value="1"/>
</dbReference>
<evidence type="ECO:0000256" key="1">
    <source>
        <dbReference type="ARBA" id="ARBA00010617"/>
    </source>
</evidence>
<dbReference type="InterPro" id="IPR002397">
    <property type="entry name" value="Cyt_P450_B"/>
</dbReference>
<dbReference type="Gene3D" id="1.10.630.10">
    <property type="entry name" value="Cytochrome P450"/>
    <property type="match status" value="1"/>
</dbReference>
<organism evidence="8 9">
    <name type="scientific">Streptomyces tardus</name>
    <dbReference type="NCBI Taxonomy" id="2780544"/>
    <lineage>
        <taxon>Bacteria</taxon>
        <taxon>Bacillati</taxon>
        <taxon>Actinomycetota</taxon>
        <taxon>Actinomycetes</taxon>
        <taxon>Kitasatosporales</taxon>
        <taxon>Streptomycetaceae</taxon>
        <taxon>Streptomyces</taxon>
    </lineage>
</organism>
<keyword evidence="5 7" id="KW-0408">Iron</keyword>
<dbReference type="PANTHER" id="PTHR46696:SF1">
    <property type="entry name" value="CYTOCHROME P450 YJIB-RELATED"/>
    <property type="match status" value="1"/>
</dbReference>
<dbReference type="GO" id="GO:0004497">
    <property type="term" value="F:monooxygenase activity"/>
    <property type="evidence" value="ECO:0007669"/>
    <property type="project" value="UniProtKB-KW"/>
</dbReference>
<dbReference type="InterPro" id="IPR001128">
    <property type="entry name" value="Cyt_P450"/>
</dbReference>
<dbReference type="GO" id="GO:0016705">
    <property type="term" value="F:oxidoreductase activity, acting on paired donors, with incorporation or reduction of molecular oxygen"/>
    <property type="evidence" value="ECO:0007669"/>
    <property type="project" value="InterPro"/>
</dbReference>
<evidence type="ECO:0000256" key="3">
    <source>
        <dbReference type="ARBA" id="ARBA00022723"/>
    </source>
</evidence>
<dbReference type="PANTHER" id="PTHR46696">
    <property type="entry name" value="P450, PUTATIVE (EUROFUNG)-RELATED"/>
    <property type="match status" value="1"/>
</dbReference>
<proteinExistence type="inferred from homology"/>
<evidence type="ECO:0000313" key="9">
    <source>
        <dbReference type="Proteomes" id="UP000694501"/>
    </source>
</evidence>
<evidence type="ECO:0000256" key="7">
    <source>
        <dbReference type="RuleBase" id="RU000461"/>
    </source>
</evidence>
<accession>A0A949JHW9</accession>
<dbReference type="PRINTS" id="PR00385">
    <property type="entry name" value="P450"/>
</dbReference>
<keyword evidence="4 7" id="KW-0560">Oxidoreductase</keyword>
<evidence type="ECO:0000256" key="6">
    <source>
        <dbReference type="ARBA" id="ARBA00023033"/>
    </source>
</evidence>
<dbReference type="SUPFAM" id="SSF48264">
    <property type="entry name" value="Cytochrome P450"/>
    <property type="match status" value="1"/>
</dbReference>
<keyword evidence="9" id="KW-1185">Reference proteome</keyword>
<dbReference type="AlphaFoldDB" id="A0A949JHW9"/>
<name>A0A949JHW9_9ACTN</name>
<evidence type="ECO:0000313" key="8">
    <source>
        <dbReference type="EMBL" id="MBU7598935.1"/>
    </source>
</evidence>
<dbReference type="InterPro" id="IPR036396">
    <property type="entry name" value="Cyt_P450_sf"/>
</dbReference>
<keyword evidence="3 7" id="KW-0479">Metal-binding</keyword>
<evidence type="ECO:0000256" key="5">
    <source>
        <dbReference type="ARBA" id="ARBA00023004"/>
    </source>
</evidence>
<gene>
    <name evidence="8" type="ORF">JGS22_015270</name>
</gene>
<comment type="caution">
    <text evidence="8">The sequence shown here is derived from an EMBL/GenBank/DDBJ whole genome shotgun (WGS) entry which is preliminary data.</text>
</comment>
<dbReference type="GO" id="GO:0020037">
    <property type="term" value="F:heme binding"/>
    <property type="evidence" value="ECO:0007669"/>
    <property type="project" value="InterPro"/>
</dbReference>
<keyword evidence="2 7" id="KW-0349">Heme</keyword>
<evidence type="ECO:0000256" key="4">
    <source>
        <dbReference type="ARBA" id="ARBA00023002"/>
    </source>
</evidence>
<dbReference type="Pfam" id="PF00067">
    <property type="entry name" value="p450"/>
    <property type="match status" value="1"/>
</dbReference>
<dbReference type="GO" id="GO:0005506">
    <property type="term" value="F:iron ion binding"/>
    <property type="evidence" value="ECO:0007669"/>
    <property type="project" value="InterPro"/>
</dbReference>
<dbReference type="PRINTS" id="PR00359">
    <property type="entry name" value="BP450"/>
</dbReference>
<dbReference type="Proteomes" id="UP000694501">
    <property type="component" value="Unassembled WGS sequence"/>
</dbReference>
<sequence length="374" mass="41533">MPMGLVGWSVTRGDVARRLLTDRRVSKDARRSWPGYQPGRYPWLAAWVDVTSMLTSDGADHTRLRSFIGRAFSRDRINALRPRIETIVADLLNALDHDTNRVVDLRSAFSYPIPTRVICDLVGVPDEQRPAMLKVIDAVLDTSATPEQQAQTADGMYAAMTTLIDTKRAELGEDLTSVLLSAQAEDGDQLSEDELVSTLILMIGAGSETAVSLINHSVASLLTHLDQLNTVQRHGRWDDVIDEALRLHPPIMHLPLRYATEDIDLGDGTVIRRGDLILISYGAHGRDPSVHRDPDHFDIDRANTDNLAFGHGIHYCLGAPLARLEARIALQQLFARFPGLELASDPGELERRPSFIGNDFHELPVRLQRARPAN</sequence>
<evidence type="ECO:0000256" key="2">
    <source>
        <dbReference type="ARBA" id="ARBA00022617"/>
    </source>
</evidence>
<dbReference type="EMBL" id="JAELVF020000001">
    <property type="protein sequence ID" value="MBU7598935.1"/>
    <property type="molecule type" value="Genomic_DNA"/>
</dbReference>
<dbReference type="PROSITE" id="PS00086">
    <property type="entry name" value="CYTOCHROME_P450"/>
    <property type="match status" value="1"/>
</dbReference>